<reference evidence="1" key="1">
    <citation type="submission" date="2020-10" db="EMBL/GenBank/DDBJ databases">
        <authorList>
            <person name="Gilroy R."/>
        </authorList>
    </citation>
    <scope>NUCLEOTIDE SEQUENCE</scope>
    <source>
        <strain evidence="1">CHK178-757</strain>
    </source>
</reference>
<dbReference type="EMBL" id="DVIT01000065">
    <property type="protein sequence ID" value="HIS48845.1"/>
    <property type="molecule type" value="Genomic_DNA"/>
</dbReference>
<name>A0A9D1F7D6_9FIRM</name>
<organism evidence="1 2">
    <name type="scientific">Candidatus Scybalocola faecigallinarum</name>
    <dbReference type="NCBI Taxonomy" id="2840941"/>
    <lineage>
        <taxon>Bacteria</taxon>
        <taxon>Bacillati</taxon>
        <taxon>Bacillota</taxon>
        <taxon>Clostridia</taxon>
        <taxon>Lachnospirales</taxon>
        <taxon>Lachnospiraceae</taxon>
        <taxon>Lachnospiraceae incertae sedis</taxon>
        <taxon>Candidatus Scybalocola (ex Gilroy et al. 2021)</taxon>
    </lineage>
</organism>
<dbReference type="AlphaFoldDB" id="A0A9D1F7D6"/>
<dbReference type="Proteomes" id="UP000823927">
    <property type="component" value="Unassembled WGS sequence"/>
</dbReference>
<evidence type="ECO:0000313" key="2">
    <source>
        <dbReference type="Proteomes" id="UP000823927"/>
    </source>
</evidence>
<dbReference type="Pfam" id="PF18941">
    <property type="entry name" value="DUF5688"/>
    <property type="match status" value="1"/>
</dbReference>
<protein>
    <submittedName>
        <fullName evidence="1">Uncharacterized protein</fullName>
    </submittedName>
</protein>
<gene>
    <name evidence="1" type="ORF">IAB46_15090</name>
</gene>
<sequence>MNKEAKGMDYPGFIDYIQEHVREFICCNEDWDDIVDIRIVPVIRNNETVVNTMWILEDGRLRCPQINLDDFFRDYCMSLDMDGVMEGILDIYRRSRSDDSLLDPEDMEDFFKIRDRIVLRLVSGSRNRNTLKLCPHRKLFDMAITYRILAGKNSGGISTLLVTDRLMQLWGLDEAAVYALALTNTQRIFPPRLKDMETVMGELSGAFPEEEKDGLFPKRGFHRNMMILTNDCGINGASVICYPNLLKSCTRRLGPDFYILPSSIHEVILLPKTSAVLPGELVHTVHCANANVVSQEEILSDCVYYFSSKTGKIQKYTGQI</sequence>
<comment type="caution">
    <text evidence="1">The sequence shown here is derived from an EMBL/GenBank/DDBJ whole genome shotgun (WGS) entry which is preliminary data.</text>
</comment>
<proteinExistence type="predicted"/>
<accession>A0A9D1F7D6</accession>
<dbReference type="InterPro" id="IPR043743">
    <property type="entry name" value="DUF5688"/>
</dbReference>
<reference evidence="1" key="2">
    <citation type="journal article" date="2021" name="PeerJ">
        <title>Extensive microbial diversity within the chicken gut microbiome revealed by metagenomics and culture.</title>
        <authorList>
            <person name="Gilroy R."/>
            <person name="Ravi A."/>
            <person name="Getino M."/>
            <person name="Pursley I."/>
            <person name="Horton D.L."/>
            <person name="Alikhan N.F."/>
            <person name="Baker D."/>
            <person name="Gharbi K."/>
            <person name="Hall N."/>
            <person name="Watson M."/>
            <person name="Adriaenssens E.M."/>
            <person name="Foster-Nyarko E."/>
            <person name="Jarju S."/>
            <person name="Secka A."/>
            <person name="Antonio M."/>
            <person name="Oren A."/>
            <person name="Chaudhuri R.R."/>
            <person name="La Ragione R."/>
            <person name="Hildebrand F."/>
            <person name="Pallen M.J."/>
        </authorList>
    </citation>
    <scope>NUCLEOTIDE SEQUENCE</scope>
    <source>
        <strain evidence="1">CHK178-757</strain>
    </source>
</reference>
<evidence type="ECO:0000313" key="1">
    <source>
        <dbReference type="EMBL" id="HIS48845.1"/>
    </source>
</evidence>